<dbReference type="InterPro" id="IPR001245">
    <property type="entry name" value="Ser-Thr/Tyr_kinase_cat_dom"/>
</dbReference>
<reference evidence="2 3" key="1">
    <citation type="journal article" date="2024" name="G3 (Bethesda)">
        <title>Genome assembly of Hibiscus sabdariffa L. provides insights into metabolisms of medicinal natural products.</title>
        <authorList>
            <person name="Kim T."/>
        </authorList>
    </citation>
    <scope>NUCLEOTIDE SEQUENCE [LARGE SCALE GENOMIC DNA]</scope>
    <source>
        <strain evidence="2">TK-2024</strain>
        <tissue evidence="2">Old leaves</tissue>
    </source>
</reference>
<evidence type="ECO:0000313" key="3">
    <source>
        <dbReference type="Proteomes" id="UP001396334"/>
    </source>
</evidence>
<dbReference type="PANTHER" id="PTHR48010">
    <property type="entry name" value="OS05G0588300 PROTEIN"/>
    <property type="match status" value="1"/>
</dbReference>
<keyword evidence="3" id="KW-1185">Reference proteome</keyword>
<dbReference type="Gene3D" id="1.10.510.10">
    <property type="entry name" value="Transferase(Phosphotransferase) domain 1"/>
    <property type="match status" value="1"/>
</dbReference>
<name>A0ABR2RMF4_9ROSI</name>
<evidence type="ECO:0000313" key="2">
    <source>
        <dbReference type="EMBL" id="KAK9013988.1"/>
    </source>
</evidence>
<dbReference type="Proteomes" id="UP001396334">
    <property type="component" value="Unassembled WGS sequence"/>
</dbReference>
<comment type="caution">
    <text evidence="2">The sequence shown here is derived from an EMBL/GenBank/DDBJ whole genome shotgun (WGS) entry which is preliminary data.</text>
</comment>
<dbReference type="PANTHER" id="PTHR48010:SF40">
    <property type="entry name" value="RECEPTOR-LIKE KINASE"/>
    <property type="match status" value="1"/>
</dbReference>
<gene>
    <name evidence="2" type="ORF">V6N11_005162</name>
</gene>
<organism evidence="2 3">
    <name type="scientific">Hibiscus sabdariffa</name>
    <name type="common">roselle</name>
    <dbReference type="NCBI Taxonomy" id="183260"/>
    <lineage>
        <taxon>Eukaryota</taxon>
        <taxon>Viridiplantae</taxon>
        <taxon>Streptophyta</taxon>
        <taxon>Embryophyta</taxon>
        <taxon>Tracheophyta</taxon>
        <taxon>Spermatophyta</taxon>
        <taxon>Magnoliopsida</taxon>
        <taxon>eudicotyledons</taxon>
        <taxon>Gunneridae</taxon>
        <taxon>Pentapetalae</taxon>
        <taxon>rosids</taxon>
        <taxon>malvids</taxon>
        <taxon>Malvales</taxon>
        <taxon>Malvaceae</taxon>
        <taxon>Malvoideae</taxon>
        <taxon>Hibiscus</taxon>
    </lineage>
</organism>
<feature type="domain" description="Serine-threonine/tyrosine-protein kinase catalytic" evidence="1">
    <location>
        <begin position="68"/>
        <end position="167"/>
    </location>
</feature>
<dbReference type="EMBL" id="JBBPBN010000021">
    <property type="protein sequence ID" value="KAK9013988.1"/>
    <property type="molecule type" value="Genomic_DNA"/>
</dbReference>
<protein>
    <recommendedName>
        <fullName evidence="1">Serine-threonine/tyrosine-protein kinase catalytic domain-containing protein</fullName>
    </recommendedName>
</protein>
<dbReference type="InterPro" id="IPR011009">
    <property type="entry name" value="Kinase-like_dom_sf"/>
</dbReference>
<dbReference type="InterPro" id="IPR050994">
    <property type="entry name" value="At_inactive_RLKs"/>
</dbReference>
<dbReference type="SUPFAM" id="SSF56112">
    <property type="entry name" value="Protein kinase-like (PK-like)"/>
    <property type="match status" value="1"/>
</dbReference>
<sequence>MPAGSLFSLLHGMQLLISTPLQHHFQLFPTMIGNRTTAGRTPMDWGSRMKIALGTARRVEHIHAEDSEPIEARKVTQKSDVYSFGVLLLEMLTAKSPLQPSGCDGVVDLPRWVRSIVREEWTTEVFDVELLMFQDFLEEMVQMLQIPLACVTRAPEMRPKMVEVVRMIEDIRQSKSKTRTSSDAEPTSALWTQIEFPNFHEFELQILINALSRDELAKINTNKGSNPY</sequence>
<accession>A0ABR2RMF4</accession>
<evidence type="ECO:0000259" key="1">
    <source>
        <dbReference type="Pfam" id="PF07714"/>
    </source>
</evidence>
<dbReference type="Pfam" id="PF07714">
    <property type="entry name" value="PK_Tyr_Ser-Thr"/>
    <property type="match status" value="1"/>
</dbReference>
<proteinExistence type="predicted"/>